<name>A0A1M7T6F9_9FIRM</name>
<protein>
    <submittedName>
        <fullName evidence="2">RRXRR protein</fullName>
    </submittedName>
</protein>
<proteinExistence type="predicted"/>
<dbReference type="RefSeq" id="WP_242954593.1">
    <property type="nucleotide sequence ID" value="NZ_FRDN01000005.1"/>
</dbReference>
<dbReference type="AlphaFoldDB" id="A0A1M7T6F9"/>
<dbReference type="InterPro" id="IPR025938">
    <property type="entry name" value="RRXRR_dom"/>
</dbReference>
<reference evidence="3" key="1">
    <citation type="submission" date="2016-12" db="EMBL/GenBank/DDBJ databases">
        <authorList>
            <person name="Varghese N."/>
            <person name="Submissions S."/>
        </authorList>
    </citation>
    <scope>NUCLEOTIDE SEQUENCE [LARGE SCALE GENOMIC DNA]</scope>
    <source>
        <strain evidence="3">DSM 11544</strain>
    </source>
</reference>
<keyword evidence="3" id="KW-1185">Reference proteome</keyword>
<accession>A0A1M7T6F9</accession>
<organism evidence="2 3">
    <name type="scientific">Desulfitobacterium chlororespirans DSM 11544</name>
    <dbReference type="NCBI Taxonomy" id="1121395"/>
    <lineage>
        <taxon>Bacteria</taxon>
        <taxon>Bacillati</taxon>
        <taxon>Bacillota</taxon>
        <taxon>Clostridia</taxon>
        <taxon>Eubacteriales</taxon>
        <taxon>Desulfitobacteriaceae</taxon>
        <taxon>Desulfitobacterium</taxon>
    </lineage>
</organism>
<dbReference type="Proteomes" id="UP000184010">
    <property type="component" value="Unassembled WGS sequence"/>
</dbReference>
<evidence type="ECO:0000259" key="1">
    <source>
        <dbReference type="Pfam" id="PF14239"/>
    </source>
</evidence>
<dbReference type="Pfam" id="PF14239">
    <property type="entry name" value="RRXRR"/>
    <property type="match status" value="1"/>
</dbReference>
<evidence type="ECO:0000313" key="2">
    <source>
        <dbReference type="EMBL" id="SHN66304.1"/>
    </source>
</evidence>
<feature type="domain" description="RRXRR" evidence="1">
    <location>
        <begin position="7"/>
        <end position="170"/>
    </location>
</feature>
<evidence type="ECO:0000313" key="3">
    <source>
        <dbReference type="Proteomes" id="UP000184010"/>
    </source>
</evidence>
<gene>
    <name evidence="2" type="ORF">SAMN02745215_01651</name>
</gene>
<dbReference type="EMBL" id="FRDN01000005">
    <property type="protein sequence ID" value="SHN66304.1"/>
    <property type="molecule type" value="Genomic_DNA"/>
</dbReference>
<sequence length="342" mass="39462">MQISAKIPVIHQDGTPLMPCSPVKARKLLQNGGAVKKWTKIGIFYIQLTTSTSKHTQPLVLGYDPGAKYDGFCVASEKQMQTSGMLVVENRIKKKLEQRRNMRRARRFRKTRRRPARFNNRKNRKDWLPPSIKAKVEMRITFLKQLLAIYPISQAVVEDVKIDGNRLKGQKGRQYWTWAMVGKTKLYRWLESKTELSLCDPEDTAQVRAEYGLTKIGEKKAHVFESQAVDGLALCISALGTQDKSVTSFSVWRRPENPRRQLHRLEPQKEGIRPPYGGSVALGYKKNTVVEYRGKFYRTGGTTKGRLSLHRFDYDNRRITQNAKSEDCRALFVQNWFQKKVV</sequence>
<dbReference type="STRING" id="1121395.SAMN02745215_01651"/>